<reference evidence="1 2" key="1">
    <citation type="submission" date="2019-06" db="EMBL/GenBank/DDBJ databases">
        <title>Pac Bio to generate improved reference genome sequences for organisms with transposon mutant libraries (support for FEBA project).</title>
        <authorList>
            <person name="Blow M."/>
        </authorList>
    </citation>
    <scope>NUCLEOTIDE SEQUENCE [LARGE SCALE GENOMIC DNA]</scope>
    <source>
        <strain evidence="1 2">USDA 1844</strain>
    </source>
</reference>
<dbReference type="AlphaFoldDB" id="A0A559SKY0"/>
<evidence type="ECO:0000313" key="1">
    <source>
        <dbReference type="EMBL" id="TVZ63018.1"/>
    </source>
</evidence>
<gene>
    <name evidence="1" type="ORF">BCL32_3127</name>
</gene>
<name>A0A559SKY0_9HYPH</name>
<sequence length="93" mass="10431">MDEGVAAVRLQFPIRAKAIEELASRDDVFCEICRDFAEAQMELAKWRASEDPNREERCAEYQELVAGLGKEIEDALDSATVLPLRPPSAQPPR</sequence>
<evidence type="ECO:0000313" key="2">
    <source>
        <dbReference type="Proteomes" id="UP000319824"/>
    </source>
</evidence>
<dbReference type="Proteomes" id="UP000319824">
    <property type="component" value="Unassembled WGS sequence"/>
</dbReference>
<accession>A0A559SKY0</accession>
<organism evidence="1 2">
    <name type="scientific">Rhizobium mongolense USDA 1844</name>
    <dbReference type="NCBI Taxonomy" id="1079460"/>
    <lineage>
        <taxon>Bacteria</taxon>
        <taxon>Pseudomonadati</taxon>
        <taxon>Pseudomonadota</taxon>
        <taxon>Alphaproteobacteria</taxon>
        <taxon>Hyphomicrobiales</taxon>
        <taxon>Rhizobiaceae</taxon>
        <taxon>Rhizobium/Agrobacterium group</taxon>
        <taxon>Rhizobium</taxon>
    </lineage>
</organism>
<comment type="caution">
    <text evidence="1">The sequence shown here is derived from an EMBL/GenBank/DDBJ whole genome shotgun (WGS) entry which is preliminary data.</text>
</comment>
<dbReference type="EMBL" id="VISO01000003">
    <property type="protein sequence ID" value="TVZ63018.1"/>
    <property type="molecule type" value="Genomic_DNA"/>
</dbReference>
<dbReference type="RefSeq" id="WP_028739949.1">
    <property type="nucleotide sequence ID" value="NZ_ATTQ01000013.1"/>
</dbReference>
<proteinExistence type="predicted"/>
<protein>
    <submittedName>
        <fullName evidence="1">Uncharacterized protein</fullName>
    </submittedName>
</protein>